<accession>A0AC61PIW5</accession>
<evidence type="ECO:0000313" key="2">
    <source>
        <dbReference type="Proteomes" id="UP000192328"/>
    </source>
</evidence>
<organism evidence="1 2">
    <name type="scientific">Aristaeella lactis</name>
    <dbReference type="NCBI Taxonomy" id="3046383"/>
    <lineage>
        <taxon>Bacteria</taxon>
        <taxon>Bacillati</taxon>
        <taxon>Bacillota</taxon>
        <taxon>Clostridia</taxon>
        <taxon>Eubacteriales</taxon>
        <taxon>Aristaeellaceae</taxon>
        <taxon>Aristaeella</taxon>
    </lineage>
</organism>
<comment type="caution">
    <text evidence="1">The sequence shown here is derived from an EMBL/GenBank/DDBJ whole genome shotgun (WGS) entry which is preliminary data.</text>
</comment>
<protein>
    <submittedName>
        <fullName evidence="1">Lysophospholipase</fullName>
    </submittedName>
</protein>
<keyword evidence="2" id="KW-1185">Reference proteome</keyword>
<proteinExistence type="predicted"/>
<gene>
    <name evidence="1" type="ORF">SAMN06297397_0690</name>
</gene>
<dbReference type="EMBL" id="FWXZ01000001">
    <property type="protein sequence ID" value="SMC40531.1"/>
    <property type="molecule type" value="Genomic_DNA"/>
</dbReference>
<dbReference type="Proteomes" id="UP000192328">
    <property type="component" value="Unassembled WGS sequence"/>
</dbReference>
<sequence length="339" mass="38326">MDTRFNEDYLVQSSSYSDVMDHTVLPWLKERADVRRIPGYDGRSLYCESWQADRPLGTVLIVHGFTENTLKYSELIWSLLHLRFSVIAYDQRGHGRSWRPDGVPDPSVTHVDHFSDYVKDLRTVCDTYSEIMPRPWFIFAHSMGGAVASLLLEQEPALFTAAVLSSPMIAPSTRGVPVSLASALSFLADKAGRGKKKPFFMKPYAGPEDFETSCATDPERFAWYDRIKASEPLFQNSVPSYRWSLESLGVTGKILAPGQPEKITCPVLLFSAGIDFSVLPEPQEQFISRIPDGSLIPVPEARHEIYRSVNHVLFPWWHEVILFLKQHLPDHLSEGGVRS</sequence>
<reference evidence="1" key="1">
    <citation type="submission" date="2017-04" db="EMBL/GenBank/DDBJ databases">
        <authorList>
            <person name="Varghese N."/>
            <person name="Submissions S."/>
        </authorList>
    </citation>
    <scope>NUCLEOTIDE SEQUENCE</scope>
    <source>
        <strain evidence="1">WTE2008</strain>
    </source>
</reference>
<name>A0AC61PIW5_9FIRM</name>
<evidence type="ECO:0000313" key="1">
    <source>
        <dbReference type="EMBL" id="SMC40531.1"/>
    </source>
</evidence>